<proteinExistence type="inferred from homology"/>
<dbReference type="PANTHER" id="PTHR42714:SF2">
    <property type="entry name" value="TRNA MODIFICATION GTPASE GTPBP3, MITOCHONDRIAL"/>
    <property type="match status" value="1"/>
</dbReference>
<dbReference type="InterPro" id="IPR027417">
    <property type="entry name" value="P-loop_NTPase"/>
</dbReference>
<dbReference type="InterPro" id="IPR004520">
    <property type="entry name" value="GTPase_MnmE"/>
</dbReference>
<feature type="binding site" evidence="6">
    <location>
        <position position="123"/>
    </location>
    <ligand>
        <name>(6S)-5-formyl-5,6,7,8-tetrahydrofolate</name>
        <dbReference type="ChEBI" id="CHEBI:57457"/>
    </ligand>
</feature>
<dbReference type="AlphaFoldDB" id="A0AAJ1UVP3"/>
<keyword evidence="4 6" id="KW-0630">Potassium</keyword>
<feature type="binding site" evidence="6">
    <location>
        <position position="234"/>
    </location>
    <ligand>
        <name>Mg(2+)</name>
        <dbReference type="ChEBI" id="CHEBI:18420"/>
    </ligand>
</feature>
<dbReference type="Pfam" id="PF12631">
    <property type="entry name" value="MnmE_helical"/>
    <property type="match status" value="1"/>
</dbReference>
<feature type="binding site" evidence="6">
    <location>
        <position position="84"/>
    </location>
    <ligand>
        <name>(6S)-5-formyl-5,6,7,8-tetrahydrofolate</name>
        <dbReference type="ChEBI" id="CHEBI:57457"/>
    </ligand>
</feature>
<feature type="binding site" evidence="6">
    <location>
        <position position="251"/>
    </location>
    <ligand>
        <name>K(+)</name>
        <dbReference type="ChEBI" id="CHEBI:29103"/>
    </ligand>
</feature>
<feature type="binding site" evidence="6">
    <location>
        <position position="23"/>
    </location>
    <ligand>
        <name>(6S)-5-formyl-5,6,7,8-tetrahydrofolate</name>
        <dbReference type="ChEBI" id="CHEBI:57457"/>
    </ligand>
</feature>
<evidence type="ECO:0000256" key="3">
    <source>
        <dbReference type="ARBA" id="ARBA00022741"/>
    </source>
</evidence>
<comment type="subcellular location">
    <subcellularLocation>
        <location evidence="6">Cytoplasm</location>
    </subcellularLocation>
</comment>
<sequence>MFIDTIAAISSGAKVNQPIGIVRMSGIDSISILKKIFKGHIPPFDTNKKFIQYGYIYDGDKLVDEVLVMIYYANQTYTGETMIEINCHGGIVVSNWILELLLANGARLAKNGEFTQRAFLNGKIDLTKADAIHDMIFAKTKSQVELSANKFLMKTFNYLEKIIHELEFYIANLEANIDYPEYLDIEDINNEKFMHALIEISKKLEKMIQKSQRNIKIFEGIKIVILGKPNVGKSSLLNALIKEEKAIVTDIEGTTTDLIETSIQIDNILFKIIDTAGIRQAKNKIEKIGIEKGLKYLESADIIIHLIDDRAENEYDNQIVEKAKEFNIKYIKVKNKSDINFEQGIINISALNNDINDLEKILINDYKDIDYSSEDSTNNIRQLSLIRQAKASIDESIQALEDGMTPDIVIIDVNKAWESLKEITGDVNREDLLDALFKNFCLGK</sequence>
<dbReference type="InterPro" id="IPR031168">
    <property type="entry name" value="G_TrmE"/>
</dbReference>
<dbReference type="CDD" id="cd04164">
    <property type="entry name" value="trmE"/>
    <property type="match status" value="1"/>
</dbReference>
<evidence type="ECO:0000256" key="5">
    <source>
        <dbReference type="ARBA" id="ARBA00023134"/>
    </source>
</evidence>
<keyword evidence="6" id="KW-0460">Magnesium</keyword>
<dbReference type="GO" id="GO:0030488">
    <property type="term" value="P:tRNA methylation"/>
    <property type="evidence" value="ECO:0007669"/>
    <property type="project" value="TreeGrafter"/>
</dbReference>
<evidence type="ECO:0000256" key="7">
    <source>
        <dbReference type="RuleBase" id="RU003313"/>
    </source>
</evidence>
<feature type="binding site" evidence="6">
    <location>
        <begin position="274"/>
        <end position="277"/>
    </location>
    <ligand>
        <name>GTP</name>
        <dbReference type="ChEBI" id="CHEBI:37565"/>
    </ligand>
</feature>
<accession>A0AAJ1UVP3</accession>
<keyword evidence="3 6" id="KW-0547">Nucleotide-binding</keyword>
<feature type="binding site" evidence="6">
    <location>
        <position position="255"/>
    </location>
    <ligand>
        <name>Mg(2+)</name>
        <dbReference type="ChEBI" id="CHEBI:18420"/>
    </ligand>
</feature>
<reference evidence="9" key="1">
    <citation type="submission" date="2023-05" db="EMBL/GenBank/DDBJ databases">
        <title>Mycoplasma phocimorsus sp. nov., isolated from Scandinavian patients with seal finger or septic arthritis after contact with seals.</title>
        <authorList>
            <person name="Skafte-Holm A."/>
            <person name="Pedersen T.R."/>
            <person name="Froelund M."/>
            <person name="Stegger M."/>
            <person name="Qvortrup K."/>
            <person name="Michaels D.L."/>
            <person name="Brown D.R."/>
            <person name="Jensen J.S."/>
        </authorList>
    </citation>
    <scope>NUCLEOTIDE SEQUENCE</scope>
    <source>
        <strain evidence="9">M5725</strain>
    </source>
</reference>
<comment type="caution">
    <text evidence="9">The sequence shown here is derived from an EMBL/GenBank/DDBJ whole genome shotgun (WGS) entry which is preliminary data.</text>
</comment>
<dbReference type="GO" id="GO:0005829">
    <property type="term" value="C:cytosol"/>
    <property type="evidence" value="ECO:0007669"/>
    <property type="project" value="TreeGrafter"/>
</dbReference>
<evidence type="ECO:0000259" key="8">
    <source>
        <dbReference type="PROSITE" id="PS51709"/>
    </source>
</evidence>
<keyword evidence="5 6" id="KW-0342">GTP-binding</keyword>
<dbReference type="GO" id="GO:0002098">
    <property type="term" value="P:tRNA wobble uridine modification"/>
    <property type="evidence" value="ECO:0007669"/>
    <property type="project" value="TreeGrafter"/>
</dbReference>
<gene>
    <name evidence="6 9" type="primary">mnmE</name>
    <name evidence="6" type="synonym">trmE</name>
    <name evidence="9" type="ORF">QLQ80_01425</name>
</gene>
<dbReference type="EMBL" id="JASDDP010000014">
    <property type="protein sequence ID" value="MDJ1645749.1"/>
    <property type="molecule type" value="Genomic_DNA"/>
</dbReference>
<dbReference type="InterPro" id="IPR027266">
    <property type="entry name" value="TrmE/GcvT-like"/>
</dbReference>
<dbReference type="PROSITE" id="PS51709">
    <property type="entry name" value="G_TRME"/>
    <property type="match status" value="1"/>
</dbReference>
<dbReference type="EC" id="3.6.-.-" evidence="6"/>
<dbReference type="Gene3D" id="3.40.50.300">
    <property type="entry name" value="P-loop containing nucleotide triphosphate hydrolases"/>
    <property type="match status" value="1"/>
</dbReference>
<dbReference type="Gene3D" id="3.30.1360.120">
    <property type="entry name" value="Probable tRNA modification gtpase trme, domain 1"/>
    <property type="match status" value="1"/>
</dbReference>
<evidence type="ECO:0000313" key="10">
    <source>
        <dbReference type="Proteomes" id="UP001224428"/>
    </source>
</evidence>
<feature type="binding site" evidence="6">
    <location>
        <position position="249"/>
    </location>
    <ligand>
        <name>K(+)</name>
        <dbReference type="ChEBI" id="CHEBI:29103"/>
    </ligand>
</feature>
<dbReference type="GO" id="GO:0003924">
    <property type="term" value="F:GTPase activity"/>
    <property type="evidence" value="ECO:0007669"/>
    <property type="project" value="UniProtKB-UniRule"/>
</dbReference>
<feature type="binding site" evidence="6">
    <location>
        <position position="230"/>
    </location>
    <ligand>
        <name>K(+)</name>
        <dbReference type="ChEBI" id="CHEBI:29103"/>
    </ligand>
</feature>
<feature type="binding site" evidence="6">
    <location>
        <position position="254"/>
    </location>
    <ligand>
        <name>K(+)</name>
        <dbReference type="ChEBI" id="CHEBI:29103"/>
    </ligand>
</feature>
<comment type="caution">
    <text evidence="6">Lacks conserved residue(s) required for the propagation of feature annotation.</text>
</comment>
<dbReference type="PANTHER" id="PTHR42714">
    <property type="entry name" value="TRNA MODIFICATION GTPASE GTPBP3"/>
    <property type="match status" value="1"/>
</dbReference>
<keyword evidence="6" id="KW-0963">Cytoplasm</keyword>
<dbReference type="SUPFAM" id="SSF116878">
    <property type="entry name" value="TrmE connector domain"/>
    <property type="match status" value="1"/>
</dbReference>
<dbReference type="GO" id="GO:0005525">
    <property type="term" value="F:GTP binding"/>
    <property type="evidence" value="ECO:0007669"/>
    <property type="project" value="UniProtKB-UniRule"/>
</dbReference>
<evidence type="ECO:0000256" key="6">
    <source>
        <dbReference type="HAMAP-Rule" id="MF_00379"/>
    </source>
</evidence>
<evidence type="ECO:0000313" key="9">
    <source>
        <dbReference type="EMBL" id="MDJ1645749.1"/>
    </source>
</evidence>
<dbReference type="PRINTS" id="PR00326">
    <property type="entry name" value="GTP1OBG"/>
</dbReference>
<dbReference type="InterPro" id="IPR005225">
    <property type="entry name" value="Small_GTP-bd"/>
</dbReference>
<comment type="subunit">
    <text evidence="6">Homodimer. Heterotetramer of two MnmE and two MnmG subunits.</text>
</comment>
<dbReference type="CDD" id="cd14858">
    <property type="entry name" value="TrmE_N"/>
    <property type="match status" value="1"/>
</dbReference>
<organism evidence="9 10">
    <name type="scientific">Mycoplasma phocimorsus</name>
    <dbReference type="NCBI Taxonomy" id="3045839"/>
    <lineage>
        <taxon>Bacteria</taxon>
        <taxon>Bacillati</taxon>
        <taxon>Mycoplasmatota</taxon>
        <taxon>Mollicutes</taxon>
        <taxon>Mycoplasmataceae</taxon>
        <taxon>Mycoplasma</taxon>
    </lineage>
</organism>
<comment type="cofactor">
    <cofactor evidence="6">
        <name>K(+)</name>
        <dbReference type="ChEBI" id="CHEBI:29103"/>
    </cofactor>
    <text evidence="6">Binds 1 potassium ion per subunit.</text>
</comment>
<dbReference type="NCBIfam" id="TIGR00450">
    <property type="entry name" value="mnmE_trmE_thdF"/>
    <property type="match status" value="1"/>
</dbReference>
<dbReference type="Gene3D" id="1.20.120.430">
    <property type="entry name" value="tRNA modification GTPase MnmE domain 2"/>
    <property type="match status" value="1"/>
</dbReference>
<comment type="similarity">
    <text evidence="1 6 7">Belongs to the TRAFAC class TrmE-Era-EngA-EngB-Septin-like GTPase superfamily. TrmE GTPase family.</text>
</comment>
<keyword evidence="2 6" id="KW-0819">tRNA processing</keyword>
<dbReference type="Proteomes" id="UP001224428">
    <property type="component" value="Unassembled WGS sequence"/>
</dbReference>
<dbReference type="InterPro" id="IPR018948">
    <property type="entry name" value="GTP-bd_TrmE_N"/>
</dbReference>
<dbReference type="InterPro" id="IPR006073">
    <property type="entry name" value="GTP-bd"/>
</dbReference>
<evidence type="ECO:0000256" key="4">
    <source>
        <dbReference type="ARBA" id="ARBA00022958"/>
    </source>
</evidence>
<comment type="function">
    <text evidence="6">Exhibits a very high intrinsic GTPase hydrolysis rate. Involved in the addition of a carboxymethylaminomethyl (cmnm) group at the wobble position (U34) of certain tRNAs, forming tRNA-cmnm(5)s(2)U34.</text>
</comment>
<dbReference type="RefSeq" id="WP_283823931.1">
    <property type="nucleotide sequence ID" value="NZ_JASDAY010000046.1"/>
</dbReference>
<dbReference type="InterPro" id="IPR025867">
    <property type="entry name" value="MnmE_helical"/>
</dbReference>
<feature type="domain" description="TrmE-type G" evidence="8">
    <location>
        <begin position="220"/>
        <end position="367"/>
    </location>
</feature>
<feature type="binding site" evidence="6">
    <location>
        <position position="444"/>
    </location>
    <ligand>
        <name>(6S)-5-formyl-5,6,7,8-tetrahydrofolate</name>
        <dbReference type="ChEBI" id="CHEBI:57457"/>
    </ligand>
</feature>
<protein>
    <recommendedName>
        <fullName evidence="6">tRNA modification GTPase MnmE</fullName>
        <ecNumber evidence="6">3.6.-.-</ecNumber>
    </recommendedName>
</protein>
<name>A0AAJ1UVP3_9MOLU</name>
<evidence type="ECO:0000256" key="2">
    <source>
        <dbReference type="ARBA" id="ARBA00022694"/>
    </source>
</evidence>
<feature type="binding site" evidence="6">
    <location>
        <begin position="230"/>
        <end position="235"/>
    </location>
    <ligand>
        <name>GTP</name>
        <dbReference type="ChEBI" id="CHEBI:37565"/>
    </ligand>
</feature>
<dbReference type="HAMAP" id="MF_00379">
    <property type="entry name" value="GTPase_MnmE"/>
    <property type="match status" value="1"/>
</dbReference>
<dbReference type="SUPFAM" id="SSF52540">
    <property type="entry name" value="P-loop containing nucleoside triphosphate hydrolases"/>
    <property type="match status" value="1"/>
</dbReference>
<dbReference type="InterPro" id="IPR027368">
    <property type="entry name" value="MnmE_dom2"/>
</dbReference>
<keyword evidence="10" id="KW-1185">Reference proteome</keyword>
<dbReference type="NCBIfam" id="TIGR00231">
    <property type="entry name" value="small_GTP"/>
    <property type="match status" value="1"/>
</dbReference>
<feature type="binding site" evidence="6">
    <location>
        <begin position="249"/>
        <end position="255"/>
    </location>
    <ligand>
        <name>GTP</name>
        <dbReference type="ChEBI" id="CHEBI:37565"/>
    </ligand>
</feature>
<keyword evidence="6" id="KW-0378">Hydrolase</keyword>
<dbReference type="Pfam" id="PF10396">
    <property type="entry name" value="TrmE_N"/>
    <property type="match status" value="1"/>
</dbReference>
<keyword evidence="6" id="KW-0479">Metal-binding</keyword>
<evidence type="ECO:0000256" key="1">
    <source>
        <dbReference type="ARBA" id="ARBA00011043"/>
    </source>
</evidence>
<dbReference type="Pfam" id="PF01926">
    <property type="entry name" value="MMR_HSR1"/>
    <property type="match status" value="1"/>
</dbReference>
<dbReference type="GO" id="GO:0046872">
    <property type="term" value="F:metal ion binding"/>
    <property type="evidence" value="ECO:0007669"/>
    <property type="project" value="UniProtKB-KW"/>
</dbReference>